<reference evidence="2 3" key="2">
    <citation type="submission" date="2024-07" db="EMBL/GenBank/DDBJ databases">
        <authorList>
            <person name="Akdeniz Z."/>
        </authorList>
    </citation>
    <scope>NUCLEOTIDE SEQUENCE [LARGE SCALE GENOMIC DNA]</scope>
</reference>
<reference evidence="1" key="1">
    <citation type="submission" date="2023-06" db="EMBL/GenBank/DDBJ databases">
        <authorList>
            <person name="Kurt Z."/>
        </authorList>
    </citation>
    <scope>NUCLEOTIDE SEQUENCE</scope>
</reference>
<name>A0AA86NYI9_9EUKA</name>
<dbReference type="Proteomes" id="UP001642409">
    <property type="component" value="Unassembled WGS sequence"/>
</dbReference>
<comment type="caution">
    <text evidence="1">The sequence shown here is derived from an EMBL/GenBank/DDBJ whole genome shotgun (WGS) entry which is preliminary data.</text>
</comment>
<dbReference type="EMBL" id="CATOUU010000391">
    <property type="protein sequence ID" value="CAI9928364.1"/>
    <property type="molecule type" value="Genomic_DNA"/>
</dbReference>
<keyword evidence="3" id="KW-1185">Reference proteome</keyword>
<dbReference type="AlphaFoldDB" id="A0AA86NYI9"/>
<gene>
    <name evidence="1" type="ORF">HINF_LOCUS16009</name>
    <name evidence="2" type="ORF">HINF_LOCUS62244</name>
</gene>
<accession>A0AA86NYI9</accession>
<evidence type="ECO:0000313" key="3">
    <source>
        <dbReference type="Proteomes" id="UP001642409"/>
    </source>
</evidence>
<evidence type="ECO:0000313" key="2">
    <source>
        <dbReference type="EMBL" id="CAL6084519.1"/>
    </source>
</evidence>
<sequence length="1157" mass="126654">MIFIASGQQLSGLVLQTYQIIIITETTIQYRLNASQSSGLISCTLQQLSEFSLNNVRIIGCHFQLQAETAYLISILGVPQSVNISSLTVCVDSMVNRVGVSNYSLVQIGTELRQCVAVCQKDTASVYGICISELQFASMQPNSTLLCVDPFLFNGSQCICKEGFVLNGTVCANIAVSLNNILFTIKSNYDILMQQIHDQVKEISFSEIEQYIIGNTSIIHDELDVLNATYAKQQSQIQQLHIQTVSNISSIDSNIMQNYSDIIKNITIISQNLTNMNDNLDNLNKVFYDTTVKVGTLESNFSQIATDIQTINQTALDHHQFLLNNIYDFYIQTNTNLNEIQNTSLENISQLNDSLLKNTAQLAQYLSSNVSALTNTLSQLDQQVFQLNTSFWTKFQNISQNMANLDKNTQAKISELSQQINQNFSYLQHSLETQTQVLDKYILQNGTQLNFSINSLNQNINCLNQSLTNNFVILASNYSSLNIQLQSQNSSNAQYTSLLQQNILTTNLTHLSLFSQIANLNSNLQAVNVQSLMSRLSNLQNQIAFINQRNQESDIIFTESNIPSIVCNQPIFTQSFTISVVTLSVNAPISDQINDAYIVVGENIGKQLFQIQKYFYNIIIEFCNQIIINHSLMTINNLVNINQVSITTNFTSIITVTHELFVITKFDSNISVRNMLLNLTFANNSAGNISLVGTMQGVLNVKNYQIAGAYHSMEQASFGVLDVQNSEIFFQMVNIQISTFAVGNQSAYLLIYVNNSNVLVSKTSIYINGNRNDITTTLEAQFAFGGFITVMNHSTASIKSVSQRDSLSSNVDFISNSGFLVGYTADNKNNLSISQVCAVLSVSFKTSALINSFGLIGQFSGHLFISAIQLQFSATKSQFKNFGILGLTSTVSNLVKVQNIMLTLTMAINVNFNIDKVNVAAVIGNVTTSEIEISDITINSSTISASSHVALLIGYQYKSQVNIVGVNINSSAVAANKSVGGLISNSQYSTLQISTVVIQQLRSSAADNTAFSGIIQCISDSSNSIISDVLINCSSSSSVASSYPAISGGICAQSISSTNMLINLQVLNANITASSQTAFAGSVVGQHIGFDKLTLQNTQISYSSVTALASTVYSGIISGQQSNQTVLVLLNSYQNKNKRNNIDTLQCELNGAQLDGC</sequence>
<protein>
    <submittedName>
        <fullName evidence="2">Hypothetical_protein</fullName>
    </submittedName>
</protein>
<dbReference type="EMBL" id="CAXDID020000379">
    <property type="protein sequence ID" value="CAL6084519.1"/>
    <property type="molecule type" value="Genomic_DNA"/>
</dbReference>
<organism evidence="1">
    <name type="scientific">Hexamita inflata</name>
    <dbReference type="NCBI Taxonomy" id="28002"/>
    <lineage>
        <taxon>Eukaryota</taxon>
        <taxon>Metamonada</taxon>
        <taxon>Diplomonadida</taxon>
        <taxon>Hexamitidae</taxon>
        <taxon>Hexamitinae</taxon>
        <taxon>Hexamita</taxon>
    </lineage>
</organism>
<evidence type="ECO:0000313" key="1">
    <source>
        <dbReference type="EMBL" id="CAI9928364.1"/>
    </source>
</evidence>
<proteinExistence type="predicted"/>